<keyword evidence="1" id="KW-0328">Glycosyltransferase</keyword>
<dbReference type="PANTHER" id="PTHR22916">
    <property type="entry name" value="GLYCOSYLTRANSFERASE"/>
    <property type="match status" value="1"/>
</dbReference>
<dbReference type="InterPro" id="IPR001173">
    <property type="entry name" value="Glyco_trans_2-like"/>
</dbReference>
<protein>
    <submittedName>
        <fullName evidence="5">Uncharacterized protein</fullName>
    </submittedName>
</protein>
<feature type="domain" description="GH3 middle" evidence="4">
    <location>
        <begin position="645"/>
        <end position="697"/>
    </location>
</feature>
<dbReference type="Proteomes" id="UP000225889">
    <property type="component" value="Unassembled WGS sequence"/>
</dbReference>
<reference evidence="5 6" key="1">
    <citation type="submission" date="2017-10" db="EMBL/GenBank/DDBJ databases">
        <title>Resolving the taxonomy of Roseburia spp., Eubacterium rectale and Agathobacter spp. through phylogenomic analysis.</title>
        <authorList>
            <person name="Sheridan P.O."/>
            <person name="Walker A.W."/>
            <person name="Duncan S.H."/>
            <person name="Scott K.P."/>
            <person name="Toole P.W.O."/>
            <person name="Luis P."/>
            <person name="Flint H.J."/>
        </authorList>
    </citation>
    <scope>NUCLEOTIDE SEQUENCE [LARGE SCALE GENOMIC DNA]</scope>
    <source>
        <strain evidence="5 6">JK626</strain>
    </source>
</reference>
<organism evidence="5 6">
    <name type="scientific">Pseudobutyrivibrio ruminis</name>
    <dbReference type="NCBI Taxonomy" id="46206"/>
    <lineage>
        <taxon>Bacteria</taxon>
        <taxon>Bacillati</taxon>
        <taxon>Bacillota</taxon>
        <taxon>Clostridia</taxon>
        <taxon>Lachnospirales</taxon>
        <taxon>Lachnospiraceae</taxon>
        <taxon>Pseudobutyrivibrio</taxon>
    </lineage>
</organism>
<evidence type="ECO:0000256" key="2">
    <source>
        <dbReference type="ARBA" id="ARBA00022679"/>
    </source>
</evidence>
<dbReference type="Pfam" id="PF23571">
    <property type="entry name" value="GH3_M"/>
    <property type="match status" value="1"/>
</dbReference>
<keyword evidence="2" id="KW-0808">Transferase</keyword>
<dbReference type="RefSeq" id="WP_099391791.1">
    <property type="nucleotide sequence ID" value="NZ_PDYF01000011.1"/>
</dbReference>
<dbReference type="Pfam" id="PF00535">
    <property type="entry name" value="Glycos_transf_2"/>
    <property type="match status" value="1"/>
</dbReference>
<evidence type="ECO:0000259" key="4">
    <source>
        <dbReference type="Pfam" id="PF23571"/>
    </source>
</evidence>
<dbReference type="GO" id="GO:0016757">
    <property type="term" value="F:glycosyltransferase activity"/>
    <property type="evidence" value="ECO:0007669"/>
    <property type="project" value="UniProtKB-KW"/>
</dbReference>
<dbReference type="EMBL" id="PDYF01000011">
    <property type="protein sequence ID" value="PHU34925.1"/>
    <property type="molecule type" value="Genomic_DNA"/>
</dbReference>
<evidence type="ECO:0000259" key="3">
    <source>
        <dbReference type="Pfam" id="PF00535"/>
    </source>
</evidence>
<dbReference type="PANTHER" id="PTHR22916:SF51">
    <property type="entry name" value="GLYCOSYLTRANSFERASE EPSH-RELATED"/>
    <property type="match status" value="1"/>
</dbReference>
<feature type="domain" description="Glycosyltransferase 2-like" evidence="3">
    <location>
        <begin position="7"/>
        <end position="178"/>
    </location>
</feature>
<dbReference type="SUPFAM" id="SSF53448">
    <property type="entry name" value="Nucleotide-diphospho-sugar transferases"/>
    <property type="match status" value="1"/>
</dbReference>
<dbReference type="CDD" id="cd00761">
    <property type="entry name" value="Glyco_tranf_GTA_type"/>
    <property type="match status" value="1"/>
</dbReference>
<dbReference type="Gene3D" id="3.90.550.10">
    <property type="entry name" value="Spore Coat Polysaccharide Biosynthesis Protein SpsA, Chain A"/>
    <property type="match status" value="1"/>
</dbReference>
<reference evidence="5 6" key="2">
    <citation type="submission" date="2017-10" db="EMBL/GenBank/DDBJ databases">
        <authorList>
            <person name="Banno H."/>
            <person name="Chua N.-H."/>
        </authorList>
    </citation>
    <scope>NUCLEOTIDE SEQUENCE [LARGE SCALE GENOMIC DNA]</scope>
    <source>
        <strain evidence="5 6">JK626</strain>
    </source>
</reference>
<accession>A0A2G3DVN3</accession>
<dbReference type="InterPro" id="IPR055377">
    <property type="entry name" value="GH3_M"/>
</dbReference>
<dbReference type="AlphaFoldDB" id="A0A2G3DVN3"/>
<sequence>MGEYIISVITPFHNVDYEMFNSCIDSMLKQTLGFENIEWIIALHNCDQDHIDYAKKKLSNFKNVILKEVNNESRTPSSPRNVGLDLATSEYVAFLDGDDKFREDALEKIIYYFKKSNSQILVFRREFELEHPDMLALSETVTWDTTREMIIVDMNDSVDNRNYNSFPFFVTNRAFKRDFLNENHIRFDEDIDNAEDCYFNLQTIHLADKMCFLPQLIGYTYFINSKSILSSDKSDEDILHMLRNSTRIIDDALDYGLYVNNIILALGFVISRYLSVPSVKKETRTIVKETFEPYLKMTTPIPAGRFMEPFRTMMNILPFEILLNTKRFENQSTIQNDYDVLAGILKENENTHFGSRYHFEDILSIRGFQSQVPIESLESYQPMVDAEKSIGDINIYASKKPSWYTKLINGMYMPVSEKQAISYADAFQNVLKGNNILVFSETDTPIVRFNNGVLGSTISGITLDGYYRKYRYTLSELTRKFVIPREIYYQMDDKADTSPEFDLARRYLFTLMSVANKHVDQIIVFGATDFRKFEDSIYEFMPDLIEDIEAGKLHKDYGFNDAVKQYLALHLKRNQKRANELREIYSQKERISLRDIWKKLSDITLIDVQPTSNSIDEYSGIKIDKSMVICEEGMIGSRAEENGEYVLNRENKFYEFINYQGDESHIILPDDLEPGQVVRPVVTSDAGLYRVPLRFKIKISGVEEGNIIFKDCV</sequence>
<gene>
    <name evidence="5" type="ORF">CSX01_06200</name>
</gene>
<evidence type="ECO:0000256" key="1">
    <source>
        <dbReference type="ARBA" id="ARBA00022676"/>
    </source>
</evidence>
<proteinExistence type="predicted"/>
<dbReference type="InterPro" id="IPR029044">
    <property type="entry name" value="Nucleotide-diphossugar_trans"/>
</dbReference>
<evidence type="ECO:0000313" key="6">
    <source>
        <dbReference type="Proteomes" id="UP000225889"/>
    </source>
</evidence>
<name>A0A2G3DVN3_9FIRM</name>
<comment type="caution">
    <text evidence="5">The sequence shown here is derived from an EMBL/GenBank/DDBJ whole genome shotgun (WGS) entry which is preliminary data.</text>
</comment>
<evidence type="ECO:0000313" key="5">
    <source>
        <dbReference type="EMBL" id="PHU34925.1"/>
    </source>
</evidence>
<dbReference type="Pfam" id="PF03321">
    <property type="entry name" value="GH3"/>
    <property type="match status" value="2"/>
</dbReference>